<evidence type="ECO:0000256" key="1">
    <source>
        <dbReference type="ARBA" id="ARBA00023015"/>
    </source>
</evidence>
<dbReference type="Gene3D" id="1.10.10.10">
    <property type="entry name" value="Winged helix-like DNA-binding domain superfamily/Winged helix DNA-binding domain"/>
    <property type="match status" value="1"/>
</dbReference>
<dbReference type="Pfam" id="PF13280">
    <property type="entry name" value="WYL"/>
    <property type="match status" value="1"/>
</dbReference>
<organism evidence="4 5">
    <name type="scientific">Rugosimonospora acidiphila</name>
    <dbReference type="NCBI Taxonomy" id="556531"/>
    <lineage>
        <taxon>Bacteria</taxon>
        <taxon>Bacillati</taxon>
        <taxon>Actinomycetota</taxon>
        <taxon>Actinomycetes</taxon>
        <taxon>Micromonosporales</taxon>
        <taxon>Micromonosporaceae</taxon>
        <taxon>Rugosimonospora</taxon>
    </lineage>
</organism>
<accession>A0ABP9RMY4</accession>
<dbReference type="InterPro" id="IPR026881">
    <property type="entry name" value="WYL_dom"/>
</dbReference>
<gene>
    <name evidence="4" type="ORF">GCM10023322_14040</name>
</gene>
<feature type="domain" description="HTH deoR-type" evidence="3">
    <location>
        <begin position="4"/>
        <end position="59"/>
    </location>
</feature>
<sequence>MLHASARLLRTLSLLPTRQSWTCAELAEKLAVTERTVRRDIARLRELGYTIESEVGPWGGYRLAPGAKTPPLIFDDEEALSVAIGLRAAALNGVSGSDQAALSALLKLRQVLPARIAERLAALDAVFTHTPPSTQRITPALLLNLATSCRAGHRVRLVYTDRAGQPSDRDVDPYRLVYTGRRWYLVAHDTTRHDWRTFRVDRIRDATPTGQPTALPDPPEATTLVTEGMALRPYPAHVTIRLAVPADEARRLIPPTVGVHRPDGEHATIVDIGGPDADGLARYLISLAHPLRILRPDDVRQAFLTRTRQLLADNQDPADQTR</sequence>
<comment type="caution">
    <text evidence="4">The sequence shown here is derived from an EMBL/GenBank/DDBJ whole genome shotgun (WGS) entry which is preliminary data.</text>
</comment>
<dbReference type="InterPro" id="IPR036388">
    <property type="entry name" value="WH-like_DNA-bd_sf"/>
</dbReference>
<keyword evidence="2" id="KW-0804">Transcription</keyword>
<protein>
    <submittedName>
        <fullName evidence="4">YafY family protein</fullName>
    </submittedName>
</protein>
<dbReference type="InterPro" id="IPR057727">
    <property type="entry name" value="WCX_dom"/>
</dbReference>
<dbReference type="InterPro" id="IPR001034">
    <property type="entry name" value="DeoR_HTH"/>
</dbReference>
<dbReference type="InterPro" id="IPR013196">
    <property type="entry name" value="HTH_11"/>
</dbReference>
<proteinExistence type="predicted"/>
<evidence type="ECO:0000313" key="4">
    <source>
        <dbReference type="EMBL" id="GAA5180834.1"/>
    </source>
</evidence>
<dbReference type="PROSITE" id="PS51000">
    <property type="entry name" value="HTH_DEOR_2"/>
    <property type="match status" value="1"/>
</dbReference>
<dbReference type="Pfam" id="PF25583">
    <property type="entry name" value="WCX"/>
    <property type="match status" value="1"/>
</dbReference>
<keyword evidence="5" id="KW-1185">Reference proteome</keyword>
<evidence type="ECO:0000256" key="2">
    <source>
        <dbReference type="ARBA" id="ARBA00023163"/>
    </source>
</evidence>
<dbReference type="PANTHER" id="PTHR34580">
    <property type="match status" value="1"/>
</dbReference>
<dbReference type="EMBL" id="BAABJQ010000003">
    <property type="protein sequence ID" value="GAA5180834.1"/>
    <property type="molecule type" value="Genomic_DNA"/>
</dbReference>
<name>A0ABP9RMY4_9ACTN</name>
<dbReference type="PANTHER" id="PTHR34580:SF3">
    <property type="entry name" value="PROTEIN PAFB"/>
    <property type="match status" value="1"/>
</dbReference>
<dbReference type="RefSeq" id="WP_345627192.1">
    <property type="nucleotide sequence ID" value="NZ_BAABJQ010000003.1"/>
</dbReference>
<dbReference type="SUPFAM" id="SSF46785">
    <property type="entry name" value="Winged helix' DNA-binding domain"/>
    <property type="match status" value="1"/>
</dbReference>
<evidence type="ECO:0000259" key="3">
    <source>
        <dbReference type="PROSITE" id="PS51000"/>
    </source>
</evidence>
<dbReference type="Pfam" id="PF08279">
    <property type="entry name" value="HTH_11"/>
    <property type="match status" value="1"/>
</dbReference>
<keyword evidence="1" id="KW-0805">Transcription regulation</keyword>
<dbReference type="PIRSF" id="PIRSF016838">
    <property type="entry name" value="PafC"/>
    <property type="match status" value="1"/>
</dbReference>
<dbReference type="PROSITE" id="PS52050">
    <property type="entry name" value="WYL"/>
    <property type="match status" value="1"/>
</dbReference>
<dbReference type="InterPro" id="IPR028349">
    <property type="entry name" value="PafC-like"/>
</dbReference>
<reference evidence="5" key="1">
    <citation type="journal article" date="2019" name="Int. J. Syst. Evol. Microbiol.">
        <title>The Global Catalogue of Microorganisms (GCM) 10K type strain sequencing project: providing services to taxonomists for standard genome sequencing and annotation.</title>
        <authorList>
            <consortium name="The Broad Institute Genomics Platform"/>
            <consortium name="The Broad Institute Genome Sequencing Center for Infectious Disease"/>
            <person name="Wu L."/>
            <person name="Ma J."/>
        </authorList>
    </citation>
    <scope>NUCLEOTIDE SEQUENCE [LARGE SCALE GENOMIC DNA]</scope>
    <source>
        <strain evidence="5">JCM 18304</strain>
    </source>
</reference>
<dbReference type="InterPro" id="IPR051534">
    <property type="entry name" value="CBASS_pafABC_assoc_protein"/>
</dbReference>
<dbReference type="Proteomes" id="UP001501570">
    <property type="component" value="Unassembled WGS sequence"/>
</dbReference>
<dbReference type="InterPro" id="IPR036390">
    <property type="entry name" value="WH_DNA-bd_sf"/>
</dbReference>
<evidence type="ECO:0000313" key="5">
    <source>
        <dbReference type="Proteomes" id="UP001501570"/>
    </source>
</evidence>